<dbReference type="InterPro" id="IPR000387">
    <property type="entry name" value="Tyr_Pase_dom"/>
</dbReference>
<reference evidence="3" key="1">
    <citation type="journal article" date="2019" name="Int. J. Syst. Evol. Microbiol.">
        <title>The Global Catalogue of Microorganisms (GCM) 10K type strain sequencing project: providing services to taxonomists for standard genome sequencing and annotation.</title>
        <authorList>
            <consortium name="The Broad Institute Genomics Platform"/>
            <consortium name="The Broad Institute Genome Sequencing Center for Infectious Disease"/>
            <person name="Wu L."/>
            <person name="Ma J."/>
        </authorList>
    </citation>
    <scope>NUCLEOTIDE SEQUENCE [LARGE SCALE GENOMIC DNA]</scope>
    <source>
        <strain evidence="3">KCTC 52438</strain>
    </source>
</reference>
<dbReference type="EMBL" id="JBHRSZ010000006">
    <property type="protein sequence ID" value="MFC3152286.1"/>
    <property type="molecule type" value="Genomic_DNA"/>
</dbReference>
<dbReference type="InterPro" id="IPR016130">
    <property type="entry name" value="Tyr_Pase_AS"/>
</dbReference>
<gene>
    <name evidence="2" type="ORF">ACFOEK_14720</name>
</gene>
<accession>A0ABV7HI01</accession>
<dbReference type="SUPFAM" id="SSF52799">
    <property type="entry name" value="(Phosphotyrosine protein) phosphatases II"/>
    <property type="match status" value="1"/>
</dbReference>
<keyword evidence="3" id="KW-1185">Reference proteome</keyword>
<comment type="caution">
    <text evidence="2">The sequence shown here is derived from an EMBL/GenBank/DDBJ whole genome shotgun (WGS) entry which is preliminary data.</text>
</comment>
<evidence type="ECO:0000313" key="3">
    <source>
        <dbReference type="Proteomes" id="UP001595476"/>
    </source>
</evidence>
<evidence type="ECO:0000259" key="1">
    <source>
        <dbReference type="PROSITE" id="PS50056"/>
    </source>
</evidence>
<dbReference type="PROSITE" id="PS50056">
    <property type="entry name" value="TYR_PHOSPHATASE_2"/>
    <property type="match status" value="1"/>
</dbReference>
<dbReference type="Pfam" id="PF22785">
    <property type="entry name" value="Tc-R-P"/>
    <property type="match status" value="1"/>
</dbReference>
<sequence>MGPDIYQVELIGSGSLSVMAKPVAGEWIEDEFSGIARWGIDRIVSLLEFTESKELGLETEEEIAKRFGIDFVAYPIKDRGLPNSISEYLRFTKELYHDVAGGLNTVIHCRAGIGRTGIVAAGVLLHCGFEPLEAFDHISKKRGVQVPDTQEQIDWVVKSHSAMKTSL</sequence>
<dbReference type="RefSeq" id="WP_386722213.1">
    <property type="nucleotide sequence ID" value="NZ_JBHRSZ010000006.1"/>
</dbReference>
<feature type="domain" description="Tyrosine specific protein phosphatases" evidence="1">
    <location>
        <begin position="86"/>
        <end position="153"/>
    </location>
</feature>
<dbReference type="PROSITE" id="PS00383">
    <property type="entry name" value="TYR_PHOSPHATASE_1"/>
    <property type="match status" value="1"/>
</dbReference>
<dbReference type="Gene3D" id="3.90.190.10">
    <property type="entry name" value="Protein tyrosine phosphatase superfamily"/>
    <property type="match status" value="1"/>
</dbReference>
<protein>
    <submittedName>
        <fullName evidence="2">Protein-tyrosine phosphatase family protein</fullName>
    </submittedName>
</protein>
<organism evidence="2 3">
    <name type="scientific">Litoribrevibacter euphylliae</name>
    <dbReference type="NCBI Taxonomy" id="1834034"/>
    <lineage>
        <taxon>Bacteria</taxon>
        <taxon>Pseudomonadati</taxon>
        <taxon>Pseudomonadota</taxon>
        <taxon>Gammaproteobacteria</taxon>
        <taxon>Oceanospirillales</taxon>
        <taxon>Oceanospirillaceae</taxon>
        <taxon>Litoribrevibacter</taxon>
    </lineage>
</organism>
<evidence type="ECO:0000313" key="2">
    <source>
        <dbReference type="EMBL" id="MFC3152286.1"/>
    </source>
</evidence>
<dbReference type="Proteomes" id="UP001595476">
    <property type="component" value="Unassembled WGS sequence"/>
</dbReference>
<name>A0ABV7HI01_9GAMM</name>
<proteinExistence type="predicted"/>
<dbReference type="InterPro" id="IPR029021">
    <property type="entry name" value="Prot-tyrosine_phosphatase-like"/>
</dbReference>